<reference evidence="9 10" key="1">
    <citation type="submission" date="2020-08" db="EMBL/GenBank/DDBJ databases">
        <title>Genomic Encyclopedia of Type Strains, Phase IV (KMG-IV): sequencing the most valuable type-strain genomes for metagenomic binning, comparative biology and taxonomic classification.</title>
        <authorList>
            <person name="Goeker M."/>
        </authorList>
    </citation>
    <scope>NUCLEOTIDE SEQUENCE [LARGE SCALE GENOMIC DNA]</scope>
    <source>
        <strain evidence="9 10">DSM 28538</strain>
    </source>
</reference>
<evidence type="ECO:0000256" key="1">
    <source>
        <dbReference type="ARBA" id="ARBA00001849"/>
    </source>
</evidence>
<evidence type="ECO:0000256" key="6">
    <source>
        <dbReference type="ARBA" id="ARBA00022884"/>
    </source>
</evidence>
<keyword evidence="2 7" id="KW-0963">Cytoplasm</keyword>
<comment type="similarity">
    <text evidence="7">Belongs to the RNR ribonuclease family. RNase R subfamily.</text>
</comment>
<dbReference type="EC" id="3.1.13.1" evidence="7"/>
<dbReference type="InterPro" id="IPR022966">
    <property type="entry name" value="RNase_II/R_CS"/>
</dbReference>
<dbReference type="Pfam" id="PF00575">
    <property type="entry name" value="S1"/>
    <property type="match status" value="1"/>
</dbReference>
<name>A0A840NT10_9HYPH</name>
<dbReference type="PROSITE" id="PS01175">
    <property type="entry name" value="RIBONUCLEASE_II"/>
    <property type="match status" value="1"/>
</dbReference>
<evidence type="ECO:0000256" key="5">
    <source>
        <dbReference type="ARBA" id="ARBA00022839"/>
    </source>
</evidence>
<keyword evidence="10" id="KW-1185">Reference proteome</keyword>
<comment type="function">
    <text evidence="7">3'-5' exoribonuclease that releases 5'-nucleoside monophosphates and is involved in maturation of structured RNAs.</text>
</comment>
<dbReference type="GO" id="GO:0006402">
    <property type="term" value="P:mRNA catabolic process"/>
    <property type="evidence" value="ECO:0007669"/>
    <property type="project" value="TreeGrafter"/>
</dbReference>
<dbReference type="Proteomes" id="UP000561417">
    <property type="component" value="Unassembled WGS sequence"/>
</dbReference>
<dbReference type="HAMAP" id="MF_01895">
    <property type="entry name" value="RNase_R"/>
    <property type="match status" value="1"/>
</dbReference>
<dbReference type="AlphaFoldDB" id="A0A840NT10"/>
<dbReference type="SUPFAM" id="SSF50249">
    <property type="entry name" value="Nucleic acid-binding proteins"/>
    <property type="match status" value="2"/>
</dbReference>
<dbReference type="PANTHER" id="PTHR23355">
    <property type="entry name" value="RIBONUCLEASE"/>
    <property type="match status" value="1"/>
</dbReference>
<evidence type="ECO:0000313" key="10">
    <source>
        <dbReference type="Proteomes" id="UP000561417"/>
    </source>
</evidence>
<dbReference type="GO" id="GO:0008859">
    <property type="term" value="F:exoribonuclease II activity"/>
    <property type="evidence" value="ECO:0007669"/>
    <property type="project" value="UniProtKB-UniRule"/>
</dbReference>
<keyword evidence="4 7" id="KW-0378">Hydrolase</keyword>
<feature type="domain" description="S1 motif" evidence="8">
    <location>
        <begin position="644"/>
        <end position="725"/>
    </location>
</feature>
<accession>A0A840NT10</accession>
<comment type="caution">
    <text evidence="9">The sequence shown here is derived from an EMBL/GenBank/DDBJ whole genome shotgun (WGS) entry which is preliminary data.</text>
</comment>
<dbReference type="InterPro" id="IPR003029">
    <property type="entry name" value="S1_domain"/>
</dbReference>
<dbReference type="InterPro" id="IPR050180">
    <property type="entry name" value="RNR_Ribonuclease"/>
</dbReference>
<keyword evidence="5 7" id="KW-0269">Exonuclease</keyword>
<dbReference type="PROSITE" id="PS50126">
    <property type="entry name" value="S1"/>
    <property type="match status" value="1"/>
</dbReference>
<evidence type="ECO:0000256" key="4">
    <source>
        <dbReference type="ARBA" id="ARBA00022801"/>
    </source>
</evidence>
<keyword evidence="3 7" id="KW-0540">Nuclease</keyword>
<gene>
    <name evidence="7" type="primary">rnr</name>
    <name evidence="9" type="ORF">HNQ69_000189</name>
</gene>
<dbReference type="Gene3D" id="2.40.50.140">
    <property type="entry name" value="Nucleic acid-binding proteins"/>
    <property type="match status" value="1"/>
</dbReference>
<dbReference type="EMBL" id="JACHIM010000001">
    <property type="protein sequence ID" value="MBB5073085.1"/>
    <property type="molecule type" value="Genomic_DNA"/>
</dbReference>
<dbReference type="PANTHER" id="PTHR23355:SF9">
    <property type="entry name" value="DIS3-LIKE EXONUCLEASE 2"/>
    <property type="match status" value="1"/>
</dbReference>
<evidence type="ECO:0000256" key="3">
    <source>
        <dbReference type="ARBA" id="ARBA00022722"/>
    </source>
</evidence>
<dbReference type="InterPro" id="IPR001900">
    <property type="entry name" value="RNase_II/R"/>
</dbReference>
<dbReference type="NCBIfam" id="TIGR00358">
    <property type="entry name" value="3_prime_RNase"/>
    <property type="match status" value="1"/>
</dbReference>
<evidence type="ECO:0000256" key="7">
    <source>
        <dbReference type="HAMAP-Rule" id="MF_01895"/>
    </source>
</evidence>
<sequence>MAKSKKEIKYFQSLNMGQLPKKAEILSFIHENPDLSNKREIAKAFNLKSNARIWLKDILRELKDEDLLSKKRKRVIKKGKLPPVTLVKITGRDEVGSFIAQPLVWEGEQKPKIEIRPFHRIKGAGIGVGDHILVKIFRNKTPQSSPYTGRIIRKIDITPKSTFGIVRKLETGQWRLVPIDRQTDELIVETSLEMKIESGDLVEVEIKKNTDYGLKSAQIKNVLGHIESEKTLSMIALLSKGIPYIFPEDVLKQVKNIKTASIDNREDWRQLPLVTIDPPDAKDHDDAVYATKDKDPTNSGGWVIIVAIADVSYYIKTGSALDKEALKRGNSVYFPDHVVPMLPERISNNLCSLREGKERPALAVRMVFDAHGNKRKHSFHRIMMRVVAKLTYQEVQLAIEGNTNKKTAPLFESILQPLWGAYGCLKIARDRRQPLELEIAEKKIILNQNGCIKDIVSEPHLEAHRLIEEFMIQANIAASETLKEHHQPLIYRIHDKPSLVKQEVLRSFLQSLGISLSRGAELTSARLNGILAKFMNTQQQELVNQVILRAQSQAEYNPKNIGHFGLNLHNYTHFTSPIRRYADLIIHRALIKALKLGNDQLTETQEQNLAEIATQISLYERRAMMAERETVDRLVAHYLTNKIGCIFTGRVSGVTKAGLFISLDKLNTDGFVHISTLKNDYYHFDELQHILVGKRSHKGYQLSDKVEVKLITVQPFAGTLSLELLTEPRPIAHSSTSYHKSRFIAKKRKHAFYGIKKMLNKNNSNIKIN</sequence>
<dbReference type="GO" id="GO:0003723">
    <property type="term" value="F:RNA binding"/>
    <property type="evidence" value="ECO:0007669"/>
    <property type="project" value="UniProtKB-UniRule"/>
</dbReference>
<dbReference type="SMART" id="SM00316">
    <property type="entry name" value="S1"/>
    <property type="match status" value="1"/>
</dbReference>
<evidence type="ECO:0000259" key="8">
    <source>
        <dbReference type="PROSITE" id="PS50126"/>
    </source>
</evidence>
<protein>
    <recommendedName>
        <fullName evidence="7">Ribonuclease R</fullName>
        <shortName evidence="7">RNase R</shortName>
        <ecNumber evidence="7">3.1.13.1</ecNumber>
    </recommendedName>
</protein>
<dbReference type="RefSeq" id="WP_183228238.1">
    <property type="nucleotide sequence ID" value="NZ_JACHIM010000001.1"/>
</dbReference>
<dbReference type="InterPro" id="IPR004476">
    <property type="entry name" value="RNase_II/RNase_R"/>
</dbReference>
<dbReference type="InterPro" id="IPR011805">
    <property type="entry name" value="RNase_R"/>
</dbReference>
<comment type="subcellular location">
    <subcellularLocation>
        <location evidence="7">Cytoplasm</location>
    </subcellularLocation>
</comment>
<dbReference type="InterPro" id="IPR012340">
    <property type="entry name" value="NA-bd_OB-fold"/>
</dbReference>
<evidence type="ECO:0000313" key="9">
    <source>
        <dbReference type="EMBL" id="MBB5073085.1"/>
    </source>
</evidence>
<proteinExistence type="inferred from homology"/>
<dbReference type="Pfam" id="PF00773">
    <property type="entry name" value="RNB"/>
    <property type="match status" value="1"/>
</dbReference>
<dbReference type="CDD" id="cd04471">
    <property type="entry name" value="S1_RNase_R"/>
    <property type="match status" value="1"/>
</dbReference>
<evidence type="ECO:0000256" key="2">
    <source>
        <dbReference type="ARBA" id="ARBA00022490"/>
    </source>
</evidence>
<dbReference type="SMART" id="SM00955">
    <property type="entry name" value="RNB"/>
    <property type="match status" value="1"/>
</dbReference>
<organism evidence="9 10">
    <name type="scientific">Bartonella callosciuri</name>
    <dbReference type="NCBI Taxonomy" id="686223"/>
    <lineage>
        <taxon>Bacteria</taxon>
        <taxon>Pseudomonadati</taxon>
        <taxon>Pseudomonadota</taxon>
        <taxon>Alphaproteobacteria</taxon>
        <taxon>Hyphomicrobiales</taxon>
        <taxon>Bartonellaceae</taxon>
        <taxon>Bartonella</taxon>
    </lineage>
</organism>
<comment type="catalytic activity">
    <reaction evidence="1 7">
        <text>Exonucleolytic cleavage in the 3'- to 5'-direction to yield nucleoside 5'-phosphates.</text>
        <dbReference type="EC" id="3.1.13.1"/>
    </reaction>
</comment>
<dbReference type="GO" id="GO:0005829">
    <property type="term" value="C:cytosol"/>
    <property type="evidence" value="ECO:0007669"/>
    <property type="project" value="TreeGrafter"/>
</dbReference>
<keyword evidence="6 7" id="KW-0694">RNA-binding</keyword>
<dbReference type="NCBIfam" id="TIGR02063">
    <property type="entry name" value="RNase_R"/>
    <property type="match status" value="1"/>
</dbReference>